<evidence type="ECO:0000313" key="2">
    <source>
        <dbReference type="EMBL" id="RKU48313.1"/>
    </source>
</evidence>
<dbReference type="OrthoDB" id="3921198at2759"/>
<comment type="caution">
    <text evidence="2">The sequence shown here is derived from an EMBL/GenBank/DDBJ whole genome shotgun (WGS) entry which is preliminary data.</text>
</comment>
<feature type="region of interest" description="Disordered" evidence="1">
    <location>
        <begin position="1"/>
        <end position="59"/>
    </location>
</feature>
<evidence type="ECO:0000313" key="3">
    <source>
        <dbReference type="Proteomes" id="UP000275385"/>
    </source>
</evidence>
<dbReference type="Proteomes" id="UP000275385">
    <property type="component" value="Unassembled WGS sequence"/>
</dbReference>
<protein>
    <submittedName>
        <fullName evidence="2">Uncharacterized protein</fullName>
    </submittedName>
</protein>
<reference evidence="2 3" key="1">
    <citation type="submission" date="2018-08" db="EMBL/GenBank/DDBJ databases">
        <title>Draft genome of the lignicolous fungus Coniochaeta pulveracea.</title>
        <authorList>
            <person name="Borstlap C.J."/>
            <person name="De Witt R.N."/>
            <person name="Botha A."/>
            <person name="Volschenk H."/>
        </authorList>
    </citation>
    <scope>NUCLEOTIDE SEQUENCE [LARGE SCALE GENOMIC DNA]</scope>
    <source>
        <strain evidence="2 3">CAB683</strain>
    </source>
</reference>
<feature type="region of interest" description="Disordered" evidence="1">
    <location>
        <begin position="100"/>
        <end position="128"/>
    </location>
</feature>
<proteinExistence type="predicted"/>
<feature type="region of interest" description="Disordered" evidence="1">
    <location>
        <begin position="223"/>
        <end position="253"/>
    </location>
</feature>
<gene>
    <name evidence="2" type="ORF">DL546_008012</name>
</gene>
<dbReference type="EMBL" id="QVQW01000005">
    <property type="protein sequence ID" value="RKU48313.1"/>
    <property type="molecule type" value="Genomic_DNA"/>
</dbReference>
<feature type="region of interest" description="Disordered" evidence="1">
    <location>
        <begin position="166"/>
        <end position="195"/>
    </location>
</feature>
<name>A0A420YK96_9PEZI</name>
<keyword evidence="3" id="KW-1185">Reference proteome</keyword>
<evidence type="ECO:0000256" key="1">
    <source>
        <dbReference type="SAM" id="MobiDB-lite"/>
    </source>
</evidence>
<sequence>MDPGMLIEAQPKNDSNGPYVAEGPASQVETGHGTHSHLEHNGHHTHSHTGSASPPVRQDTLSSISTLATIASNVSTAQALDSPLTPTYDNQAHLNGQVTFRASPSASDGASKKKGARRRTGPLSEEQRHKAALMRRIGACDTCKAKRVGCDPSHRNTTFAEIEKRYPADGRRSESPPRTVTPHYRERDRLPQERRFVHSSVHSPGASHAESDFMDADGAAAHHFRRPSSGENRVNRTPLPSGPRLDARTSPVMPLVDSPLQGIATRIASDPGRGRYNQVDVLMLYWEADDDANVKTSVEQLAAVLTGNYNYTLHPRAIPPESGIKSSWTWLSDALNDFMRLNDQPDVLKIVYYNGYSYLDGNRQMVLASSKNADAQSARWSGLQQILEEACLDTLLLMDAAYYPLSALTRKQGVFELIAAASGADHAAQLGRHTFTRALTDLMSRRFSQPGEYTASDLHAQLLSSAYPRMLGSDDQQLMSSFPCPLHLRLCGNARLPSISLAAVHVPATQNGIPMNGLETEVTFRITADNVNMDAWAEWLRSMPTGVKGVEVAGPYRLTVKP</sequence>
<dbReference type="AlphaFoldDB" id="A0A420YK96"/>
<organism evidence="2 3">
    <name type="scientific">Coniochaeta pulveracea</name>
    <dbReference type="NCBI Taxonomy" id="177199"/>
    <lineage>
        <taxon>Eukaryota</taxon>
        <taxon>Fungi</taxon>
        <taxon>Dikarya</taxon>
        <taxon>Ascomycota</taxon>
        <taxon>Pezizomycotina</taxon>
        <taxon>Sordariomycetes</taxon>
        <taxon>Sordariomycetidae</taxon>
        <taxon>Coniochaetales</taxon>
        <taxon>Coniochaetaceae</taxon>
        <taxon>Coniochaeta</taxon>
    </lineage>
</organism>
<feature type="compositionally biased region" description="Basic and acidic residues" evidence="1">
    <location>
        <begin position="166"/>
        <end position="175"/>
    </location>
</feature>
<accession>A0A420YK96</accession>
<feature type="compositionally biased region" description="Basic and acidic residues" evidence="1">
    <location>
        <begin position="183"/>
        <end position="195"/>
    </location>
</feature>